<keyword evidence="4 10" id="KW-0732">Signal</keyword>
<dbReference type="PRINTS" id="PR00003">
    <property type="entry name" value="4DISULPHCORE"/>
</dbReference>
<dbReference type="Bgee" id="ENSOCUG00000009529">
    <property type="expression patterns" value="Expressed in adult mammalian kidney and 16 other cell types or tissues"/>
</dbReference>
<dbReference type="GO" id="GO:0004867">
    <property type="term" value="F:serine-type endopeptidase inhibitor activity"/>
    <property type="evidence" value="ECO:0007669"/>
    <property type="project" value="TreeGrafter"/>
</dbReference>
<dbReference type="InParanoid" id="A0A5F9DAP8"/>
<sequence length="140" mass="14149">MPPTPAATPAPRSGATHACLSLGALGAVLLLGLLLLLELPPVTGTGADKPGVCPQLSADLNCTQDCRADQDCAENLKCCRAGCSAICSIPNAPAIASLRNGEETAVSAWPRVWLQPSTPPPLSGLCIPPGLTTASPLSDE</sequence>
<dbReference type="Gene3D" id="4.10.75.10">
    <property type="entry name" value="Elafin-like"/>
    <property type="match status" value="1"/>
</dbReference>
<reference evidence="12 13" key="1">
    <citation type="journal article" date="2011" name="Nature">
        <title>A high-resolution map of human evolutionary constraint using 29 mammals.</title>
        <authorList>
            <person name="Lindblad-Toh K."/>
            <person name="Garber M."/>
            <person name="Zuk O."/>
            <person name="Lin M.F."/>
            <person name="Parker B.J."/>
            <person name="Washietl S."/>
            <person name="Kheradpour P."/>
            <person name="Ernst J."/>
            <person name="Jordan G."/>
            <person name="Mauceli E."/>
            <person name="Ward L.D."/>
            <person name="Lowe C.B."/>
            <person name="Holloway A.K."/>
            <person name="Clamp M."/>
            <person name="Gnerre S."/>
            <person name="Alfoldi J."/>
            <person name="Beal K."/>
            <person name="Chang J."/>
            <person name="Clawson H."/>
            <person name="Cuff J."/>
            <person name="Di Palma F."/>
            <person name="Fitzgerald S."/>
            <person name="Flicek P."/>
            <person name="Guttman M."/>
            <person name="Hubisz M.J."/>
            <person name="Jaffe D.B."/>
            <person name="Jungreis I."/>
            <person name="Kent W.J."/>
            <person name="Kostka D."/>
            <person name="Lara M."/>
            <person name="Martins A.L."/>
            <person name="Massingham T."/>
            <person name="Moltke I."/>
            <person name="Raney B.J."/>
            <person name="Rasmussen M.D."/>
            <person name="Robinson J."/>
            <person name="Stark A."/>
            <person name="Vilella A.J."/>
            <person name="Wen J."/>
            <person name="Xie X."/>
            <person name="Zody M.C."/>
            <person name="Baldwin J."/>
            <person name="Bloom T."/>
            <person name="Chin C.W."/>
            <person name="Heiman D."/>
            <person name="Nicol R."/>
            <person name="Nusbaum C."/>
            <person name="Young S."/>
            <person name="Wilkinson J."/>
            <person name="Worley K.C."/>
            <person name="Kovar C.L."/>
            <person name="Muzny D.M."/>
            <person name="Gibbs R.A."/>
            <person name="Cree A."/>
            <person name="Dihn H.H."/>
            <person name="Fowler G."/>
            <person name="Jhangiani S."/>
            <person name="Joshi V."/>
            <person name="Lee S."/>
            <person name="Lewis L.R."/>
            <person name="Nazareth L.V."/>
            <person name="Okwuonu G."/>
            <person name="Santibanez J."/>
            <person name="Warren W.C."/>
            <person name="Mardis E.R."/>
            <person name="Weinstock G.M."/>
            <person name="Wilson R.K."/>
            <person name="Delehaunty K."/>
            <person name="Dooling D."/>
            <person name="Fronik C."/>
            <person name="Fulton L."/>
            <person name="Fulton B."/>
            <person name="Graves T."/>
            <person name="Minx P."/>
            <person name="Sodergren E."/>
            <person name="Birney E."/>
            <person name="Margulies E.H."/>
            <person name="Herrero J."/>
            <person name="Green E.D."/>
            <person name="Haussler D."/>
            <person name="Siepel A."/>
            <person name="Goldman N."/>
            <person name="Pollard K.S."/>
            <person name="Pedersen J.S."/>
            <person name="Lander E.S."/>
            <person name="Kellis M."/>
        </authorList>
    </citation>
    <scope>NUCLEOTIDE SEQUENCE [LARGE SCALE GENOMIC DNA]</scope>
    <source>
        <strain evidence="13">Thorbecke</strain>
    </source>
</reference>
<gene>
    <name evidence="12" type="primary">WFDC2</name>
</gene>
<evidence type="ECO:0000256" key="6">
    <source>
        <dbReference type="ARBA" id="ARBA00023157"/>
    </source>
</evidence>
<dbReference type="PANTHER" id="PTHR19441:SF34">
    <property type="entry name" value="WAP FOUR-DISULFIDE CORE DOMAIN PROTEIN 2"/>
    <property type="match status" value="1"/>
</dbReference>
<evidence type="ECO:0000256" key="5">
    <source>
        <dbReference type="ARBA" id="ARBA00022737"/>
    </source>
</evidence>
<dbReference type="SUPFAM" id="SSF57256">
    <property type="entry name" value="Elafin-like"/>
    <property type="match status" value="1"/>
</dbReference>
<evidence type="ECO:0000256" key="8">
    <source>
        <dbReference type="ARBA" id="ARBA00040032"/>
    </source>
</evidence>
<name>A0A5F9DAP8_RABIT</name>
<dbReference type="GO" id="GO:0019828">
    <property type="term" value="F:aspartic-type endopeptidase inhibitor activity"/>
    <property type="evidence" value="ECO:0007669"/>
    <property type="project" value="UniProtKB-KW"/>
</dbReference>
<comment type="subunit">
    <text evidence="7">Homotrimer; disulfide-linked.</text>
</comment>
<evidence type="ECO:0000259" key="11">
    <source>
        <dbReference type="PROSITE" id="PS51390"/>
    </source>
</evidence>
<evidence type="ECO:0000313" key="13">
    <source>
        <dbReference type="Proteomes" id="UP000001811"/>
    </source>
</evidence>
<keyword evidence="9" id="KW-0062">Aspartic protease inhibitor</keyword>
<evidence type="ECO:0000313" key="12">
    <source>
        <dbReference type="Ensembl" id="ENSOCUP00000043337.1"/>
    </source>
</evidence>
<evidence type="ECO:0000256" key="10">
    <source>
        <dbReference type="SAM" id="SignalP"/>
    </source>
</evidence>
<keyword evidence="6" id="KW-1015">Disulfide bond</keyword>
<dbReference type="AlphaFoldDB" id="A0A5F9DAP8"/>
<dbReference type="GO" id="GO:0005615">
    <property type="term" value="C:extracellular space"/>
    <property type="evidence" value="ECO:0007669"/>
    <property type="project" value="TreeGrafter"/>
</dbReference>
<evidence type="ECO:0000256" key="9">
    <source>
        <dbReference type="ARBA" id="ARBA00043261"/>
    </source>
</evidence>
<dbReference type="Proteomes" id="UP000001811">
    <property type="component" value="Unplaced"/>
</dbReference>
<dbReference type="PANTHER" id="PTHR19441">
    <property type="entry name" value="WHEY ACDIC PROTEIN WAP"/>
    <property type="match status" value="1"/>
</dbReference>
<proteinExistence type="predicted"/>
<reference evidence="12" key="2">
    <citation type="submission" date="2025-08" db="UniProtKB">
        <authorList>
            <consortium name="Ensembl"/>
        </authorList>
    </citation>
    <scope>IDENTIFICATION</scope>
    <source>
        <strain evidence="12">Thorbecke</strain>
    </source>
</reference>
<dbReference type="InterPro" id="IPR008197">
    <property type="entry name" value="WAP_dom"/>
</dbReference>
<feature type="domain" description="WAP" evidence="11">
    <location>
        <begin position="46"/>
        <end position="91"/>
    </location>
</feature>
<dbReference type="GO" id="GO:0019731">
    <property type="term" value="P:antibacterial humoral response"/>
    <property type="evidence" value="ECO:0007669"/>
    <property type="project" value="TreeGrafter"/>
</dbReference>
<keyword evidence="5" id="KW-0677">Repeat</keyword>
<dbReference type="SMART" id="SM00217">
    <property type="entry name" value="WAP"/>
    <property type="match status" value="1"/>
</dbReference>
<organism evidence="12 13">
    <name type="scientific">Oryctolagus cuniculus</name>
    <name type="common">Rabbit</name>
    <dbReference type="NCBI Taxonomy" id="9986"/>
    <lineage>
        <taxon>Eukaryota</taxon>
        <taxon>Metazoa</taxon>
        <taxon>Chordata</taxon>
        <taxon>Craniata</taxon>
        <taxon>Vertebrata</taxon>
        <taxon>Euteleostomi</taxon>
        <taxon>Mammalia</taxon>
        <taxon>Eutheria</taxon>
        <taxon>Euarchontoglires</taxon>
        <taxon>Glires</taxon>
        <taxon>Lagomorpha</taxon>
        <taxon>Leporidae</taxon>
        <taxon>Oryctolagus</taxon>
    </lineage>
</organism>
<keyword evidence="3" id="KW-0646">Protease inhibitor</keyword>
<keyword evidence="2" id="KW-0964">Secreted</keyword>
<evidence type="ECO:0000256" key="1">
    <source>
        <dbReference type="ARBA" id="ARBA00004613"/>
    </source>
</evidence>
<evidence type="ECO:0000256" key="2">
    <source>
        <dbReference type="ARBA" id="ARBA00022525"/>
    </source>
</evidence>
<dbReference type="GeneTree" id="ENSGT00940000168491"/>
<evidence type="ECO:0000256" key="3">
    <source>
        <dbReference type="ARBA" id="ARBA00022690"/>
    </source>
</evidence>
<keyword evidence="13" id="KW-1185">Reference proteome</keyword>
<dbReference type="InterPro" id="IPR036645">
    <property type="entry name" value="Elafin-like_sf"/>
</dbReference>
<dbReference type="InterPro" id="IPR050514">
    <property type="entry name" value="WAP_four-disulfide_core"/>
</dbReference>
<feature type="chain" id="PRO_5023894219" description="WAP four-disulfide core domain protein 2" evidence="10">
    <location>
        <begin position="45"/>
        <end position="140"/>
    </location>
</feature>
<evidence type="ECO:0000256" key="4">
    <source>
        <dbReference type="ARBA" id="ARBA00022729"/>
    </source>
</evidence>
<comment type="subcellular location">
    <subcellularLocation>
        <location evidence="1">Secreted</location>
    </subcellularLocation>
</comment>
<dbReference type="Ensembl" id="ENSOCUT00000050390.1">
    <property type="protein sequence ID" value="ENSOCUP00000043337.1"/>
    <property type="gene ID" value="ENSOCUG00000009529.4"/>
</dbReference>
<dbReference type="GO" id="GO:0045087">
    <property type="term" value="P:innate immune response"/>
    <property type="evidence" value="ECO:0007669"/>
    <property type="project" value="TreeGrafter"/>
</dbReference>
<reference evidence="12" key="3">
    <citation type="submission" date="2025-09" db="UniProtKB">
        <authorList>
            <consortium name="Ensembl"/>
        </authorList>
    </citation>
    <scope>IDENTIFICATION</scope>
    <source>
        <strain evidence="12">Thorbecke</strain>
    </source>
</reference>
<dbReference type="Pfam" id="PF00095">
    <property type="entry name" value="WAP"/>
    <property type="match status" value="1"/>
</dbReference>
<feature type="signal peptide" evidence="10">
    <location>
        <begin position="1"/>
        <end position="44"/>
    </location>
</feature>
<dbReference type="PROSITE" id="PS51390">
    <property type="entry name" value="WAP"/>
    <property type="match status" value="1"/>
</dbReference>
<protein>
    <recommendedName>
        <fullName evidence="8">WAP four-disulfide core domain protein 2</fullName>
    </recommendedName>
</protein>
<evidence type="ECO:0000256" key="7">
    <source>
        <dbReference type="ARBA" id="ARBA00038536"/>
    </source>
</evidence>
<accession>A0A5F9DAP8</accession>